<evidence type="ECO:0000313" key="1">
    <source>
        <dbReference type="EMBL" id="SES38363.1"/>
    </source>
</evidence>
<name>A0A1H9WY75_9ACTN</name>
<gene>
    <name evidence="1" type="ORF">SAMN05421870_12320</name>
</gene>
<reference evidence="2" key="1">
    <citation type="submission" date="2016-10" db="EMBL/GenBank/DDBJ databases">
        <authorList>
            <person name="Varghese N."/>
            <person name="Submissions S."/>
        </authorList>
    </citation>
    <scope>NUCLEOTIDE SEQUENCE [LARGE SCALE GENOMIC DNA]</scope>
    <source>
        <strain evidence="2">CGMCC 4.6825</strain>
    </source>
</reference>
<dbReference type="EMBL" id="FOGO01000023">
    <property type="protein sequence ID" value="SES38363.1"/>
    <property type="molecule type" value="Genomic_DNA"/>
</dbReference>
<protein>
    <submittedName>
        <fullName evidence="1">Uncharacterized protein</fullName>
    </submittedName>
</protein>
<accession>A0A1H9WY75</accession>
<sequence>MTPIRHLTRADLAQLTRAELFSRAAEESAYWKKRTATEMAEQDLQAYLKFLHIAATLHDPRGLADHLSNVINGHDDDYLDEAPDAAGQAPR</sequence>
<organism evidence="1 2">
    <name type="scientific">Streptomyces qinglanensis</name>
    <dbReference type="NCBI Taxonomy" id="943816"/>
    <lineage>
        <taxon>Bacteria</taxon>
        <taxon>Bacillati</taxon>
        <taxon>Actinomycetota</taxon>
        <taxon>Actinomycetes</taxon>
        <taxon>Kitasatosporales</taxon>
        <taxon>Streptomycetaceae</taxon>
        <taxon>Streptomyces</taxon>
    </lineage>
</organism>
<dbReference type="Proteomes" id="UP000182841">
    <property type="component" value="Unassembled WGS sequence"/>
</dbReference>
<proteinExistence type="predicted"/>
<evidence type="ECO:0000313" key="2">
    <source>
        <dbReference type="Proteomes" id="UP000182841"/>
    </source>
</evidence>
<keyword evidence="2" id="KW-1185">Reference proteome</keyword>
<dbReference type="AlphaFoldDB" id="A0A1H9WY75"/>